<evidence type="ECO:0000313" key="1">
    <source>
        <dbReference type="EMBL" id="CEM09523.1"/>
    </source>
</evidence>
<organism evidence="1">
    <name type="scientific">Chromera velia CCMP2878</name>
    <dbReference type="NCBI Taxonomy" id="1169474"/>
    <lineage>
        <taxon>Eukaryota</taxon>
        <taxon>Sar</taxon>
        <taxon>Alveolata</taxon>
        <taxon>Colpodellida</taxon>
        <taxon>Chromeraceae</taxon>
        <taxon>Chromera</taxon>
    </lineage>
</organism>
<proteinExistence type="predicted"/>
<accession>A0A0G4FAG6</accession>
<dbReference type="AlphaFoldDB" id="A0A0G4FAG6"/>
<dbReference type="EMBL" id="CDMZ01000221">
    <property type="protein sequence ID" value="CEM09523.1"/>
    <property type="molecule type" value="Genomic_DNA"/>
</dbReference>
<reference evidence="1" key="1">
    <citation type="submission" date="2014-11" db="EMBL/GenBank/DDBJ databases">
        <authorList>
            <person name="Otto D Thomas"/>
            <person name="Naeem Raeece"/>
        </authorList>
    </citation>
    <scope>NUCLEOTIDE SEQUENCE</scope>
</reference>
<sequence>MLCGISCILPIAVSFRLSACRRAQTPTVADGQARKLRGESRLRKEKGNGKGCAGLLVTGGSRQWKRHRTQFPSHKDEGGPPVQSIERKNLIDLAACLINFCAPTRQVHGLVSEHRLGSP</sequence>
<protein>
    <submittedName>
        <fullName evidence="1">Uncharacterized protein</fullName>
    </submittedName>
</protein>
<dbReference type="VEuPathDB" id="CryptoDB:Cvel_200"/>
<gene>
    <name evidence="1" type="ORF">Cvel_200</name>
</gene>
<name>A0A0G4FAG6_9ALVE</name>